<dbReference type="EMBL" id="KZ826359">
    <property type="protein sequence ID" value="PYI05363.1"/>
    <property type="molecule type" value="Genomic_DNA"/>
</dbReference>
<name>A0A319FF90_ASPSB</name>
<dbReference type="VEuPathDB" id="FungiDB:BO78DRAFT_151648"/>
<feature type="region of interest" description="Disordered" evidence="1">
    <location>
        <begin position="30"/>
        <end position="76"/>
    </location>
</feature>
<accession>A0A319FF90</accession>
<dbReference type="AlphaFoldDB" id="A0A319FF90"/>
<proteinExistence type="predicted"/>
<evidence type="ECO:0000256" key="1">
    <source>
        <dbReference type="SAM" id="MobiDB-lite"/>
    </source>
</evidence>
<feature type="compositionally biased region" description="Polar residues" evidence="1">
    <location>
        <begin position="31"/>
        <end position="57"/>
    </location>
</feature>
<feature type="compositionally biased region" description="Basic and acidic residues" evidence="1">
    <location>
        <begin position="59"/>
        <end position="73"/>
    </location>
</feature>
<dbReference type="Proteomes" id="UP000248423">
    <property type="component" value="Unassembled WGS sequence"/>
</dbReference>
<keyword evidence="3" id="KW-1185">Reference proteome</keyword>
<evidence type="ECO:0000313" key="3">
    <source>
        <dbReference type="Proteomes" id="UP000248423"/>
    </source>
</evidence>
<gene>
    <name evidence="2" type="ORF">BO78DRAFT_151648</name>
</gene>
<organism evidence="2 3">
    <name type="scientific">Aspergillus sclerotiicarbonarius (strain CBS 121057 / IBT 28362)</name>
    <dbReference type="NCBI Taxonomy" id="1448318"/>
    <lineage>
        <taxon>Eukaryota</taxon>
        <taxon>Fungi</taxon>
        <taxon>Dikarya</taxon>
        <taxon>Ascomycota</taxon>
        <taxon>Pezizomycotina</taxon>
        <taxon>Eurotiomycetes</taxon>
        <taxon>Eurotiomycetidae</taxon>
        <taxon>Eurotiales</taxon>
        <taxon>Aspergillaceae</taxon>
        <taxon>Aspergillus</taxon>
        <taxon>Aspergillus subgen. Circumdati</taxon>
    </lineage>
</organism>
<reference evidence="2 3" key="1">
    <citation type="submission" date="2018-02" db="EMBL/GenBank/DDBJ databases">
        <title>The genomes of Aspergillus section Nigri reveals drivers in fungal speciation.</title>
        <authorList>
            <consortium name="DOE Joint Genome Institute"/>
            <person name="Vesth T.C."/>
            <person name="Nybo J."/>
            <person name="Theobald S."/>
            <person name="Brandl J."/>
            <person name="Frisvad J.C."/>
            <person name="Nielsen K.F."/>
            <person name="Lyhne E.K."/>
            <person name="Kogle M.E."/>
            <person name="Kuo A."/>
            <person name="Riley R."/>
            <person name="Clum A."/>
            <person name="Nolan M."/>
            <person name="Lipzen A."/>
            <person name="Salamov A."/>
            <person name="Henrissat B."/>
            <person name="Wiebenga A."/>
            <person name="De vries R.P."/>
            <person name="Grigoriev I.V."/>
            <person name="Mortensen U.H."/>
            <person name="Andersen M.R."/>
            <person name="Baker S.E."/>
        </authorList>
    </citation>
    <scope>NUCLEOTIDE SEQUENCE [LARGE SCALE GENOMIC DNA]</scope>
    <source>
        <strain evidence="2 3">CBS 121057</strain>
    </source>
</reference>
<evidence type="ECO:0000313" key="2">
    <source>
        <dbReference type="EMBL" id="PYI05363.1"/>
    </source>
</evidence>
<sequence length="122" mass="13916">MLLFLPTFLKGSDRYSNRKRHACESWRLHRQQSLQTTSSWLPQSNRAETLGSRTTPRPQAERSRISPDQHHTSDTMVGDAYVVATLSLSTLLILSYSLMNPADLRNTADTRLYKKPHMEGDA</sequence>
<protein>
    <submittedName>
        <fullName evidence="2">Uncharacterized protein</fullName>
    </submittedName>
</protein>